<dbReference type="GO" id="GO:0005886">
    <property type="term" value="C:plasma membrane"/>
    <property type="evidence" value="ECO:0007669"/>
    <property type="project" value="TreeGrafter"/>
</dbReference>
<organism evidence="7 8">
    <name type="scientific">Acanthosepion pharaonis</name>
    <name type="common">Pharaoh cuttlefish</name>
    <name type="synonym">Sepia pharaonis</name>
    <dbReference type="NCBI Taxonomy" id="158019"/>
    <lineage>
        <taxon>Eukaryota</taxon>
        <taxon>Metazoa</taxon>
        <taxon>Spiralia</taxon>
        <taxon>Lophotrochozoa</taxon>
        <taxon>Mollusca</taxon>
        <taxon>Cephalopoda</taxon>
        <taxon>Coleoidea</taxon>
        <taxon>Decapodiformes</taxon>
        <taxon>Sepiida</taxon>
        <taxon>Sepiina</taxon>
        <taxon>Sepiidae</taxon>
        <taxon>Acanthosepion</taxon>
    </lineage>
</organism>
<keyword evidence="1 7" id="KW-0808">Transferase</keyword>
<feature type="transmembrane region" description="Helical" evidence="5">
    <location>
        <begin position="142"/>
        <end position="162"/>
    </location>
</feature>
<dbReference type="EMBL" id="CAHIKZ030001750">
    <property type="protein sequence ID" value="CAE1273921.1"/>
    <property type="molecule type" value="Genomic_DNA"/>
</dbReference>
<keyword evidence="2" id="KW-0547">Nucleotide-binding</keyword>
<comment type="caution">
    <text evidence="7">The sequence shown here is derived from an EMBL/GenBank/DDBJ whole genome shotgun (WGS) entry which is preliminary data.</text>
</comment>
<evidence type="ECO:0000259" key="6">
    <source>
        <dbReference type="SMART" id="SM00045"/>
    </source>
</evidence>
<name>A0A812CPX0_ACAPH</name>
<dbReference type="GO" id="GO:0098978">
    <property type="term" value="C:glutamatergic synapse"/>
    <property type="evidence" value="ECO:0007669"/>
    <property type="project" value="TreeGrafter"/>
</dbReference>
<reference evidence="7" key="1">
    <citation type="submission" date="2021-01" db="EMBL/GenBank/DDBJ databases">
        <authorList>
            <person name="Li R."/>
            <person name="Bekaert M."/>
        </authorList>
    </citation>
    <scope>NUCLEOTIDE SEQUENCE</scope>
    <source>
        <strain evidence="7">Farmed</strain>
    </source>
</reference>
<evidence type="ECO:0000313" key="7">
    <source>
        <dbReference type="EMBL" id="CAE1273921.1"/>
    </source>
</evidence>
<dbReference type="GO" id="GO:0007200">
    <property type="term" value="P:phospholipase C-activating G protein-coupled receptor signaling pathway"/>
    <property type="evidence" value="ECO:0007669"/>
    <property type="project" value="InterPro"/>
</dbReference>
<proteinExistence type="predicted"/>
<sequence length="304" mass="34940">MNKYAGGTTPWGHPNVIGFETPRHDDGSLEVIGFTYTSLATLQVGGHGERLVQCQEVKLVSHKTLPMQVDGEPCKLRPSTIIISLKNRANMIQKCKRRGSVPIIDPPSVRQLGIHVNRISMPDYEALHYEKEKLREASRTSLFSFPFPSSFLFFFLFLSPFHSLLSLFPFSSFSFPFSSFSFPFSSFSFPFSSFFLFIFFSFLFSFSFSILFLFLFFLSLLSFFLFLSFSPSVLSLFLSSSFSVSYPFLFISLSLLSLSLFSSSLPFLFSFFSSSVFSFLFCFLFSFLFFFFFAFSYSFLYLIF</sequence>
<evidence type="ECO:0000256" key="4">
    <source>
        <dbReference type="ARBA" id="ARBA00022840"/>
    </source>
</evidence>
<feature type="transmembrane region" description="Helical" evidence="5">
    <location>
        <begin position="210"/>
        <end position="229"/>
    </location>
</feature>
<feature type="domain" description="Diacylglycerol kinase accessory" evidence="6">
    <location>
        <begin position="1"/>
        <end position="73"/>
    </location>
</feature>
<keyword evidence="8" id="KW-1185">Reference proteome</keyword>
<dbReference type="InterPro" id="IPR000756">
    <property type="entry name" value="Diacylglycerol_kin_accessory"/>
</dbReference>
<dbReference type="PANTHER" id="PTHR11255">
    <property type="entry name" value="DIACYLGLYCEROL KINASE"/>
    <property type="match status" value="1"/>
</dbReference>
<dbReference type="OrthoDB" id="242257at2759"/>
<feature type="transmembrane region" description="Helical" evidence="5">
    <location>
        <begin position="249"/>
        <end position="272"/>
    </location>
</feature>
<dbReference type="AlphaFoldDB" id="A0A812CPX0"/>
<dbReference type="InterPro" id="IPR037607">
    <property type="entry name" value="DGK"/>
</dbReference>
<dbReference type="PANTHER" id="PTHR11255:SF43">
    <property type="entry name" value="DIACYLGLYCEROL KINASE ZETA"/>
    <property type="match status" value="1"/>
</dbReference>
<dbReference type="GO" id="GO:0004143">
    <property type="term" value="F:ATP-dependent diacylglycerol kinase activity"/>
    <property type="evidence" value="ECO:0007669"/>
    <property type="project" value="UniProtKB-EC"/>
</dbReference>
<evidence type="ECO:0000256" key="1">
    <source>
        <dbReference type="ARBA" id="ARBA00022679"/>
    </source>
</evidence>
<keyword evidence="3" id="KW-0418">Kinase</keyword>
<feature type="transmembrane region" description="Helical" evidence="5">
    <location>
        <begin position="182"/>
        <end position="203"/>
    </location>
</feature>
<dbReference type="GO" id="GO:0005524">
    <property type="term" value="F:ATP binding"/>
    <property type="evidence" value="ECO:0007669"/>
    <property type="project" value="UniProtKB-KW"/>
</dbReference>
<evidence type="ECO:0000256" key="5">
    <source>
        <dbReference type="SAM" id="Phobius"/>
    </source>
</evidence>
<keyword evidence="5" id="KW-0812">Transmembrane</keyword>
<accession>A0A812CPX0</accession>
<keyword evidence="4" id="KW-0067">ATP-binding</keyword>
<dbReference type="EC" id="2.7.1.107" evidence="7"/>
<gene>
    <name evidence="7" type="ORF">SPHA_38516</name>
</gene>
<keyword evidence="5" id="KW-1133">Transmembrane helix</keyword>
<protein>
    <submittedName>
        <fullName evidence="7">DgkA</fullName>
        <ecNumber evidence="7">2.7.1.107</ecNumber>
    </submittedName>
</protein>
<feature type="transmembrane region" description="Helical" evidence="5">
    <location>
        <begin position="279"/>
        <end position="303"/>
    </location>
</feature>
<evidence type="ECO:0000256" key="3">
    <source>
        <dbReference type="ARBA" id="ARBA00022777"/>
    </source>
</evidence>
<evidence type="ECO:0000256" key="2">
    <source>
        <dbReference type="ARBA" id="ARBA00022741"/>
    </source>
</evidence>
<dbReference type="SMART" id="SM00045">
    <property type="entry name" value="DAGKa"/>
    <property type="match status" value="1"/>
</dbReference>
<dbReference type="InterPro" id="IPR016064">
    <property type="entry name" value="NAD/diacylglycerol_kinase_sf"/>
</dbReference>
<evidence type="ECO:0000313" key="8">
    <source>
        <dbReference type="Proteomes" id="UP000597762"/>
    </source>
</evidence>
<dbReference type="Proteomes" id="UP000597762">
    <property type="component" value="Unassembled WGS sequence"/>
</dbReference>
<dbReference type="SUPFAM" id="SSF111331">
    <property type="entry name" value="NAD kinase/diacylglycerol kinase-like"/>
    <property type="match status" value="1"/>
</dbReference>
<keyword evidence="5" id="KW-0472">Membrane</keyword>
<dbReference type="Pfam" id="PF00609">
    <property type="entry name" value="DAGK_acc"/>
    <property type="match status" value="1"/>
</dbReference>